<keyword evidence="2" id="KW-1185">Reference proteome</keyword>
<gene>
    <name evidence="1" type="ORF">Cgig2_023123</name>
</gene>
<protein>
    <submittedName>
        <fullName evidence="1">Uncharacterized protein</fullName>
    </submittedName>
</protein>
<dbReference type="EMBL" id="JAKOGI010000864">
    <property type="protein sequence ID" value="KAJ8429734.1"/>
    <property type="molecule type" value="Genomic_DNA"/>
</dbReference>
<evidence type="ECO:0000313" key="1">
    <source>
        <dbReference type="EMBL" id="KAJ8429734.1"/>
    </source>
</evidence>
<name>A0A9Q1Q5S4_9CARY</name>
<organism evidence="1 2">
    <name type="scientific">Carnegiea gigantea</name>
    <dbReference type="NCBI Taxonomy" id="171969"/>
    <lineage>
        <taxon>Eukaryota</taxon>
        <taxon>Viridiplantae</taxon>
        <taxon>Streptophyta</taxon>
        <taxon>Embryophyta</taxon>
        <taxon>Tracheophyta</taxon>
        <taxon>Spermatophyta</taxon>
        <taxon>Magnoliopsida</taxon>
        <taxon>eudicotyledons</taxon>
        <taxon>Gunneridae</taxon>
        <taxon>Pentapetalae</taxon>
        <taxon>Caryophyllales</taxon>
        <taxon>Cactineae</taxon>
        <taxon>Cactaceae</taxon>
        <taxon>Cactoideae</taxon>
        <taxon>Echinocereeae</taxon>
        <taxon>Carnegiea</taxon>
    </lineage>
</organism>
<reference evidence="1" key="1">
    <citation type="submission" date="2022-04" db="EMBL/GenBank/DDBJ databases">
        <title>Carnegiea gigantea Genome sequencing and assembly v2.</title>
        <authorList>
            <person name="Copetti D."/>
            <person name="Sanderson M.J."/>
            <person name="Burquez A."/>
            <person name="Wojciechowski M.F."/>
        </authorList>
    </citation>
    <scope>NUCLEOTIDE SEQUENCE</scope>
    <source>
        <strain evidence="1">SGP5-SGP5p</strain>
        <tissue evidence="1">Aerial part</tissue>
    </source>
</reference>
<accession>A0A9Q1Q5S4</accession>
<comment type="caution">
    <text evidence="1">The sequence shown here is derived from an EMBL/GenBank/DDBJ whole genome shotgun (WGS) entry which is preliminary data.</text>
</comment>
<proteinExistence type="predicted"/>
<sequence>MQIQSQWRVGGFYGLQWNTDENEFHGEYRSGNIIDRTDYQSIIHEVYNVNVLHVAIQIVVHLQHLYFLLINVSLKTVVAASEQRFSTQQVISHIADGSTELQKSPNEAEVHGLTHDEHFFNNHEFFDAYLKMEALVLKHYQHRTPMNYTPLTFDLGIPLSREQRIPTATYQRNSYNKQLTYIE</sequence>
<dbReference type="Proteomes" id="UP001153076">
    <property type="component" value="Unassembled WGS sequence"/>
</dbReference>
<dbReference type="AlphaFoldDB" id="A0A9Q1Q5S4"/>
<evidence type="ECO:0000313" key="2">
    <source>
        <dbReference type="Proteomes" id="UP001153076"/>
    </source>
</evidence>